<accession>A0A9C6X7H3</accession>
<proteinExistence type="predicted"/>
<keyword evidence="1" id="KW-0862">Zinc</keyword>
<evidence type="ECO:0000313" key="4">
    <source>
        <dbReference type="Proteomes" id="UP000504606"/>
    </source>
</evidence>
<sequence length="227" mass="25230">MYVCTCPDWSPLCKHVHAVVLHTSTGSAYEISEDEDAGTPSANKRVCPDPQPSSATPPSQKQVPQQTRQAVLTNFFQVCRPAQPDPQPTTNCPLEQLDAELACPSPPPHRQVLLNLDIQEEQELEPWELEEPLTEFDKEALDIFHTVGDGLVTVDEQTADILRWSATRLPVTYVYTIDREGLPMATLNTNVRHGNWMVIATNNNSAEEIARAVRDAEMTTGISMNPE</sequence>
<feature type="compositionally biased region" description="Polar residues" evidence="2">
    <location>
        <begin position="52"/>
        <end position="65"/>
    </location>
</feature>
<dbReference type="RefSeq" id="XP_052130564.1">
    <property type="nucleotide sequence ID" value="XM_052274604.1"/>
</dbReference>
<evidence type="ECO:0000256" key="2">
    <source>
        <dbReference type="SAM" id="MobiDB-lite"/>
    </source>
</evidence>
<evidence type="ECO:0000313" key="5">
    <source>
        <dbReference type="RefSeq" id="XP_052130564.1"/>
    </source>
</evidence>
<organism evidence="4 5">
    <name type="scientific">Frankliniella occidentalis</name>
    <name type="common">Western flower thrips</name>
    <name type="synonym">Euthrips occidentalis</name>
    <dbReference type="NCBI Taxonomy" id="133901"/>
    <lineage>
        <taxon>Eukaryota</taxon>
        <taxon>Metazoa</taxon>
        <taxon>Ecdysozoa</taxon>
        <taxon>Arthropoda</taxon>
        <taxon>Hexapoda</taxon>
        <taxon>Insecta</taxon>
        <taxon>Pterygota</taxon>
        <taxon>Neoptera</taxon>
        <taxon>Paraneoptera</taxon>
        <taxon>Thysanoptera</taxon>
        <taxon>Terebrantia</taxon>
        <taxon>Thripoidea</taxon>
        <taxon>Thripidae</taxon>
        <taxon>Frankliniella</taxon>
    </lineage>
</organism>
<feature type="domain" description="SWIM-type" evidence="3">
    <location>
        <begin position="1"/>
        <end position="24"/>
    </location>
</feature>
<reference evidence="5" key="1">
    <citation type="submission" date="2025-08" db="UniProtKB">
        <authorList>
            <consortium name="RefSeq"/>
        </authorList>
    </citation>
    <scope>IDENTIFICATION</scope>
    <source>
        <tissue evidence="5">Whole organism</tissue>
    </source>
</reference>
<protein>
    <submittedName>
        <fullName evidence="5">Uncharacterized protein LOC113214959</fullName>
    </submittedName>
</protein>
<keyword evidence="4" id="KW-1185">Reference proteome</keyword>
<dbReference type="GeneID" id="113214959"/>
<dbReference type="KEGG" id="foc:113214959"/>
<evidence type="ECO:0000259" key="3">
    <source>
        <dbReference type="PROSITE" id="PS50966"/>
    </source>
</evidence>
<keyword evidence="1" id="KW-0863">Zinc-finger</keyword>
<dbReference type="InterPro" id="IPR007527">
    <property type="entry name" value="Znf_SWIM"/>
</dbReference>
<name>A0A9C6X7H3_FRAOC</name>
<dbReference type="AlphaFoldDB" id="A0A9C6X7H3"/>
<dbReference type="Proteomes" id="UP000504606">
    <property type="component" value="Unplaced"/>
</dbReference>
<gene>
    <name evidence="5" type="primary">LOC113214959</name>
</gene>
<dbReference type="GO" id="GO:0008270">
    <property type="term" value="F:zinc ion binding"/>
    <property type="evidence" value="ECO:0007669"/>
    <property type="project" value="UniProtKB-KW"/>
</dbReference>
<dbReference type="PROSITE" id="PS50966">
    <property type="entry name" value="ZF_SWIM"/>
    <property type="match status" value="1"/>
</dbReference>
<feature type="region of interest" description="Disordered" evidence="2">
    <location>
        <begin position="30"/>
        <end position="65"/>
    </location>
</feature>
<keyword evidence="1" id="KW-0479">Metal-binding</keyword>
<evidence type="ECO:0000256" key="1">
    <source>
        <dbReference type="PROSITE-ProRule" id="PRU00325"/>
    </source>
</evidence>